<feature type="chain" id="PRO_5036867005" evidence="1">
    <location>
        <begin position="21"/>
        <end position="178"/>
    </location>
</feature>
<reference evidence="2" key="1">
    <citation type="submission" date="2021-01" db="EMBL/GenBank/DDBJ databases">
        <title>Genome sequence of strain Noviherbaspirillum sp. DKR-6.</title>
        <authorList>
            <person name="Chaudhary D.K."/>
        </authorList>
    </citation>
    <scope>NUCLEOTIDE SEQUENCE</scope>
    <source>
        <strain evidence="2">DKR-6</strain>
    </source>
</reference>
<dbReference type="Gene3D" id="2.30.30.830">
    <property type="match status" value="1"/>
</dbReference>
<evidence type="ECO:0000313" key="2">
    <source>
        <dbReference type="EMBL" id="MBK4733858.1"/>
    </source>
</evidence>
<name>A0A934W626_9BURK</name>
<gene>
    <name evidence="2" type="ORF">JJB74_04450</name>
</gene>
<organism evidence="2 3">
    <name type="scientific">Noviherbaspirillum pedocola</name>
    <dbReference type="NCBI Taxonomy" id="2801341"/>
    <lineage>
        <taxon>Bacteria</taxon>
        <taxon>Pseudomonadati</taxon>
        <taxon>Pseudomonadota</taxon>
        <taxon>Betaproteobacteria</taxon>
        <taxon>Burkholderiales</taxon>
        <taxon>Oxalobacteraceae</taxon>
        <taxon>Noviherbaspirillum</taxon>
    </lineage>
</organism>
<evidence type="ECO:0000256" key="1">
    <source>
        <dbReference type="SAM" id="SignalP"/>
    </source>
</evidence>
<dbReference type="EMBL" id="JAEPBG010000001">
    <property type="protein sequence ID" value="MBK4733858.1"/>
    <property type="molecule type" value="Genomic_DNA"/>
</dbReference>
<dbReference type="RefSeq" id="WP_200590572.1">
    <property type="nucleotide sequence ID" value="NZ_JAEPBG010000001.1"/>
</dbReference>
<accession>A0A934W626</accession>
<keyword evidence="1" id="KW-0732">Signal</keyword>
<protein>
    <submittedName>
        <fullName evidence="2">Pilus assembly protein PilP</fullName>
    </submittedName>
</protein>
<dbReference type="PIRSF" id="PIRSF016481">
    <property type="entry name" value="Pilus_assembly_PilP"/>
    <property type="match status" value="1"/>
</dbReference>
<proteinExistence type="predicted"/>
<dbReference type="AlphaFoldDB" id="A0A934W626"/>
<comment type="caution">
    <text evidence="2">The sequence shown here is derived from an EMBL/GenBank/DDBJ whole genome shotgun (WGS) entry which is preliminary data.</text>
</comment>
<evidence type="ECO:0000313" key="3">
    <source>
        <dbReference type="Proteomes" id="UP000622890"/>
    </source>
</evidence>
<feature type="signal peptide" evidence="1">
    <location>
        <begin position="1"/>
        <end position="20"/>
    </location>
</feature>
<keyword evidence="3" id="KW-1185">Reference proteome</keyword>
<dbReference type="Proteomes" id="UP000622890">
    <property type="component" value="Unassembled WGS sequence"/>
</dbReference>
<dbReference type="PROSITE" id="PS51257">
    <property type="entry name" value="PROKAR_LIPOPROTEIN"/>
    <property type="match status" value="1"/>
</dbReference>
<sequence>MMSTRMAGMLACVALPMLLAACGDGGITEVKGWMDETRSQVRPVVTKLAEPKKFTPFSYNGKGGVDPTSPAKIVDAMAPGGGAGHFKPDLERRREALESYPLDTLRMVGTLRRGSETFALVQADRSIFRAKAGNYVGQNLGRITAVTEGEVQLKETVQDASGEWVERNAKLELQESKK</sequence>
<dbReference type="InterPro" id="IPR007446">
    <property type="entry name" value="PilP"/>
</dbReference>
<dbReference type="Pfam" id="PF04351">
    <property type="entry name" value="PilP"/>
    <property type="match status" value="1"/>
</dbReference>